<evidence type="ECO:0000256" key="1">
    <source>
        <dbReference type="ARBA" id="ARBA00023015"/>
    </source>
</evidence>
<evidence type="ECO:0000256" key="3">
    <source>
        <dbReference type="ARBA" id="ARBA00023163"/>
    </source>
</evidence>
<dbReference type="PROSITE" id="PS50977">
    <property type="entry name" value="HTH_TETR_2"/>
    <property type="match status" value="1"/>
</dbReference>
<keyword evidence="2 4" id="KW-0238">DNA-binding</keyword>
<dbReference type="InterPro" id="IPR050109">
    <property type="entry name" value="HTH-type_TetR-like_transc_reg"/>
</dbReference>
<keyword evidence="7" id="KW-1185">Reference proteome</keyword>
<dbReference type="InterPro" id="IPR009057">
    <property type="entry name" value="Homeodomain-like_sf"/>
</dbReference>
<organism evidence="6 7">
    <name type="scientific">Terrabacter carboxydivorans</name>
    <dbReference type="NCBI Taxonomy" id="619730"/>
    <lineage>
        <taxon>Bacteria</taxon>
        <taxon>Bacillati</taxon>
        <taxon>Actinomycetota</taxon>
        <taxon>Actinomycetes</taxon>
        <taxon>Micrococcales</taxon>
        <taxon>Intrasporangiaceae</taxon>
        <taxon>Terrabacter</taxon>
    </lineage>
</organism>
<reference evidence="7" key="1">
    <citation type="journal article" date="2019" name="Int. J. Syst. Evol. Microbiol.">
        <title>The Global Catalogue of Microorganisms (GCM) 10K type strain sequencing project: providing services to taxonomists for standard genome sequencing and annotation.</title>
        <authorList>
            <consortium name="The Broad Institute Genomics Platform"/>
            <consortium name="The Broad Institute Genome Sequencing Center for Infectious Disease"/>
            <person name="Wu L."/>
            <person name="Ma J."/>
        </authorList>
    </citation>
    <scope>NUCLEOTIDE SEQUENCE [LARGE SCALE GENOMIC DNA]</scope>
    <source>
        <strain evidence="7">JCM 16259</strain>
    </source>
</reference>
<evidence type="ECO:0000256" key="2">
    <source>
        <dbReference type="ARBA" id="ARBA00023125"/>
    </source>
</evidence>
<keyword evidence="1" id="KW-0805">Transcription regulation</keyword>
<comment type="caution">
    <text evidence="6">The sequence shown here is derived from an EMBL/GenBank/DDBJ whole genome shotgun (WGS) entry which is preliminary data.</text>
</comment>
<name>A0ABP5ZGQ7_9MICO</name>
<keyword evidence="3" id="KW-0804">Transcription</keyword>
<dbReference type="InterPro" id="IPR001647">
    <property type="entry name" value="HTH_TetR"/>
</dbReference>
<dbReference type="Gene3D" id="1.10.357.10">
    <property type="entry name" value="Tetracycline Repressor, domain 2"/>
    <property type="match status" value="1"/>
</dbReference>
<dbReference type="SUPFAM" id="SSF46689">
    <property type="entry name" value="Homeodomain-like"/>
    <property type="match status" value="1"/>
</dbReference>
<protein>
    <recommendedName>
        <fullName evidence="5">HTH tetR-type domain-containing protein</fullName>
    </recommendedName>
</protein>
<dbReference type="PANTHER" id="PTHR30055:SF234">
    <property type="entry name" value="HTH-TYPE TRANSCRIPTIONAL REGULATOR BETI"/>
    <property type="match status" value="1"/>
</dbReference>
<dbReference type="Pfam" id="PF00440">
    <property type="entry name" value="TetR_N"/>
    <property type="match status" value="1"/>
</dbReference>
<evidence type="ECO:0000256" key="4">
    <source>
        <dbReference type="PROSITE-ProRule" id="PRU00335"/>
    </source>
</evidence>
<evidence type="ECO:0000313" key="7">
    <source>
        <dbReference type="Proteomes" id="UP001500730"/>
    </source>
</evidence>
<dbReference type="Proteomes" id="UP001500730">
    <property type="component" value="Unassembled WGS sequence"/>
</dbReference>
<proteinExistence type="predicted"/>
<evidence type="ECO:0000259" key="5">
    <source>
        <dbReference type="PROSITE" id="PS50977"/>
    </source>
</evidence>
<gene>
    <name evidence="6" type="ORF">GCM10009858_37830</name>
</gene>
<feature type="domain" description="HTH tetR-type" evidence="5">
    <location>
        <begin position="15"/>
        <end position="75"/>
    </location>
</feature>
<dbReference type="EMBL" id="BAAARE010000019">
    <property type="protein sequence ID" value="GAA2496074.1"/>
    <property type="molecule type" value="Genomic_DNA"/>
</dbReference>
<evidence type="ECO:0000313" key="6">
    <source>
        <dbReference type="EMBL" id="GAA2496074.1"/>
    </source>
</evidence>
<accession>A0ABP5ZGQ7</accession>
<feature type="DNA-binding region" description="H-T-H motif" evidence="4">
    <location>
        <begin position="38"/>
        <end position="57"/>
    </location>
</feature>
<dbReference type="PANTHER" id="PTHR30055">
    <property type="entry name" value="HTH-TYPE TRANSCRIPTIONAL REGULATOR RUTR"/>
    <property type="match status" value="1"/>
</dbReference>
<sequence length="192" mass="21365">MKRRYTMSARADAVQQTGERILAAAFDRFTVALFDEVTLEQIAADAGVTVQTVIRRFGSKEGIVAALTQIREAEVTAQRGDAPVGDLEGALANLVEHYEAEGDLMMHLLRQEHRVPAFAAVAARGRQIHAQWCARVFAPWLDARSGVDRRRLGAQLVATCDLYTWHLLRRQEGLSRRQTKTALLELVEGILS</sequence>